<sequence>MGKRSWTDTREILTSHTNFNSVCIARRLIPSSPNPPKSPHSSLLRYKYPSPSQLSTIASVPSPLPLKTSLSARTSPRIYNARLSHHHYHRPAGHSRSRQMRLAPEPPLSEWPTLLPAEPDCSGDLQEMPCALL</sequence>
<dbReference type="EMBL" id="ML987199">
    <property type="protein sequence ID" value="KAF2246097.1"/>
    <property type="molecule type" value="Genomic_DNA"/>
</dbReference>
<name>A0A6A6I6Y2_9PLEO</name>
<protein>
    <submittedName>
        <fullName evidence="2">Uncharacterized protein</fullName>
    </submittedName>
</protein>
<evidence type="ECO:0000256" key="1">
    <source>
        <dbReference type="SAM" id="MobiDB-lite"/>
    </source>
</evidence>
<dbReference type="RefSeq" id="XP_033681101.1">
    <property type="nucleotide sequence ID" value="XM_033835745.1"/>
</dbReference>
<proteinExistence type="predicted"/>
<dbReference type="GeneID" id="54589075"/>
<organism evidence="2 3">
    <name type="scientific">Trematosphaeria pertusa</name>
    <dbReference type="NCBI Taxonomy" id="390896"/>
    <lineage>
        <taxon>Eukaryota</taxon>
        <taxon>Fungi</taxon>
        <taxon>Dikarya</taxon>
        <taxon>Ascomycota</taxon>
        <taxon>Pezizomycotina</taxon>
        <taxon>Dothideomycetes</taxon>
        <taxon>Pleosporomycetidae</taxon>
        <taxon>Pleosporales</taxon>
        <taxon>Massarineae</taxon>
        <taxon>Trematosphaeriaceae</taxon>
        <taxon>Trematosphaeria</taxon>
    </lineage>
</organism>
<dbReference type="Proteomes" id="UP000800094">
    <property type="component" value="Unassembled WGS sequence"/>
</dbReference>
<accession>A0A6A6I6Y2</accession>
<feature type="region of interest" description="Disordered" evidence="1">
    <location>
        <begin position="83"/>
        <end position="115"/>
    </location>
</feature>
<evidence type="ECO:0000313" key="3">
    <source>
        <dbReference type="Proteomes" id="UP000800094"/>
    </source>
</evidence>
<dbReference type="AlphaFoldDB" id="A0A6A6I6Y2"/>
<gene>
    <name evidence="2" type="ORF">BU26DRAFT_607362</name>
</gene>
<reference evidence="2" key="1">
    <citation type="journal article" date="2020" name="Stud. Mycol.">
        <title>101 Dothideomycetes genomes: a test case for predicting lifestyles and emergence of pathogens.</title>
        <authorList>
            <person name="Haridas S."/>
            <person name="Albert R."/>
            <person name="Binder M."/>
            <person name="Bloem J."/>
            <person name="Labutti K."/>
            <person name="Salamov A."/>
            <person name="Andreopoulos B."/>
            <person name="Baker S."/>
            <person name="Barry K."/>
            <person name="Bills G."/>
            <person name="Bluhm B."/>
            <person name="Cannon C."/>
            <person name="Castanera R."/>
            <person name="Culley D."/>
            <person name="Daum C."/>
            <person name="Ezra D."/>
            <person name="Gonzalez J."/>
            <person name="Henrissat B."/>
            <person name="Kuo A."/>
            <person name="Liang C."/>
            <person name="Lipzen A."/>
            <person name="Lutzoni F."/>
            <person name="Magnuson J."/>
            <person name="Mondo S."/>
            <person name="Nolan M."/>
            <person name="Ohm R."/>
            <person name="Pangilinan J."/>
            <person name="Park H.-J."/>
            <person name="Ramirez L."/>
            <person name="Alfaro M."/>
            <person name="Sun H."/>
            <person name="Tritt A."/>
            <person name="Yoshinaga Y."/>
            <person name="Zwiers L.-H."/>
            <person name="Turgeon B."/>
            <person name="Goodwin S."/>
            <person name="Spatafora J."/>
            <person name="Crous P."/>
            <person name="Grigoriev I."/>
        </authorList>
    </citation>
    <scope>NUCLEOTIDE SEQUENCE</scope>
    <source>
        <strain evidence="2">CBS 122368</strain>
    </source>
</reference>
<keyword evidence="3" id="KW-1185">Reference proteome</keyword>
<evidence type="ECO:0000313" key="2">
    <source>
        <dbReference type="EMBL" id="KAF2246097.1"/>
    </source>
</evidence>
<feature type="compositionally biased region" description="Basic residues" evidence="1">
    <location>
        <begin position="83"/>
        <end position="99"/>
    </location>
</feature>
<feature type="non-terminal residue" evidence="2">
    <location>
        <position position="133"/>
    </location>
</feature>